<dbReference type="PROSITE" id="PS00107">
    <property type="entry name" value="PROTEIN_KINASE_ATP"/>
    <property type="match status" value="1"/>
</dbReference>
<keyword evidence="6" id="KW-0175">Coiled coil</keyword>
<feature type="compositionally biased region" description="Pro residues" evidence="7">
    <location>
        <begin position="48"/>
        <end position="59"/>
    </location>
</feature>
<feature type="region of interest" description="Disordered" evidence="7">
    <location>
        <begin position="1"/>
        <end position="62"/>
    </location>
</feature>
<keyword evidence="10" id="KW-1185">Reference proteome</keyword>
<dbReference type="EMBL" id="JBEWTB010000002">
    <property type="protein sequence ID" value="MET4755863.1"/>
    <property type="molecule type" value="Genomic_DNA"/>
</dbReference>
<evidence type="ECO:0000259" key="8">
    <source>
        <dbReference type="PROSITE" id="PS50011"/>
    </source>
</evidence>
<dbReference type="PANTHER" id="PTHR24348">
    <property type="entry name" value="SERINE/THREONINE-PROTEIN KINASE UNC-51-RELATED"/>
    <property type="match status" value="1"/>
</dbReference>
<proteinExistence type="predicted"/>
<keyword evidence="2 5" id="KW-0547">Nucleotide-binding</keyword>
<protein>
    <submittedName>
        <fullName evidence="9">Serine/threonine protein kinase</fullName>
    </submittedName>
</protein>
<evidence type="ECO:0000256" key="6">
    <source>
        <dbReference type="SAM" id="Coils"/>
    </source>
</evidence>
<dbReference type="Proteomes" id="UP001549366">
    <property type="component" value="Unassembled WGS sequence"/>
</dbReference>
<evidence type="ECO:0000313" key="9">
    <source>
        <dbReference type="EMBL" id="MET4755863.1"/>
    </source>
</evidence>
<dbReference type="SUPFAM" id="SSF56112">
    <property type="entry name" value="Protein kinase-like (PK-like)"/>
    <property type="match status" value="1"/>
</dbReference>
<dbReference type="GO" id="GO:0004674">
    <property type="term" value="F:protein serine/threonine kinase activity"/>
    <property type="evidence" value="ECO:0007669"/>
    <property type="project" value="UniProtKB-KW"/>
</dbReference>
<evidence type="ECO:0000256" key="4">
    <source>
        <dbReference type="ARBA" id="ARBA00022840"/>
    </source>
</evidence>
<dbReference type="PROSITE" id="PS50011">
    <property type="entry name" value="PROTEIN_KINASE_DOM"/>
    <property type="match status" value="1"/>
</dbReference>
<evidence type="ECO:0000256" key="1">
    <source>
        <dbReference type="ARBA" id="ARBA00022679"/>
    </source>
</evidence>
<dbReference type="Pfam" id="PF00069">
    <property type="entry name" value="Pkinase"/>
    <property type="match status" value="1"/>
</dbReference>
<evidence type="ECO:0000256" key="5">
    <source>
        <dbReference type="PROSITE-ProRule" id="PRU10141"/>
    </source>
</evidence>
<dbReference type="InterPro" id="IPR045269">
    <property type="entry name" value="Atg1-like"/>
</dbReference>
<evidence type="ECO:0000256" key="2">
    <source>
        <dbReference type="ARBA" id="ARBA00022741"/>
    </source>
</evidence>
<feature type="domain" description="Protein kinase" evidence="8">
    <location>
        <begin position="102"/>
        <end position="392"/>
    </location>
</feature>
<dbReference type="Gene3D" id="1.10.510.10">
    <property type="entry name" value="Transferase(Phosphotransferase) domain 1"/>
    <property type="match status" value="1"/>
</dbReference>
<accession>A0ABV2SG01</accession>
<keyword evidence="4 5" id="KW-0067">ATP-binding</keyword>
<feature type="binding site" evidence="5">
    <location>
        <position position="141"/>
    </location>
    <ligand>
        <name>ATP</name>
        <dbReference type="ChEBI" id="CHEBI:30616"/>
    </ligand>
</feature>
<dbReference type="InterPro" id="IPR008271">
    <property type="entry name" value="Ser/Thr_kinase_AS"/>
</dbReference>
<dbReference type="InterPro" id="IPR017441">
    <property type="entry name" value="Protein_kinase_ATP_BS"/>
</dbReference>
<dbReference type="RefSeq" id="WP_354010242.1">
    <property type="nucleotide sequence ID" value="NZ_JBEWTA010000001.1"/>
</dbReference>
<name>A0ABV2SG01_9GAMM</name>
<comment type="caution">
    <text evidence="9">The sequence shown here is derived from an EMBL/GenBank/DDBJ whole genome shotgun (WGS) entry which is preliminary data.</text>
</comment>
<dbReference type="InterPro" id="IPR011009">
    <property type="entry name" value="Kinase-like_dom_sf"/>
</dbReference>
<reference evidence="9 10" key="1">
    <citation type="submission" date="2024-06" db="EMBL/GenBank/DDBJ databases">
        <title>Genomic Encyclopedia of Type Strains, Phase V (KMG-V): Genome sequencing to study the core and pangenomes of soil and plant-associated prokaryotes.</title>
        <authorList>
            <person name="Whitman W."/>
        </authorList>
    </citation>
    <scope>NUCLEOTIDE SEQUENCE [LARGE SCALE GENOMIC DNA]</scope>
    <source>
        <strain evidence="9 10">NE40</strain>
    </source>
</reference>
<sequence>MPDITGVNRPLPPIPGRRPKLPPLRTGKMGNAGRTVQTATPKRKLPEPPKLPPINPLPDKPLKERKVVATEKQTPYIKRQAKDVIPEMMPGKVQPPPRLGDVKIGEMLGQGAFGKVFLAKNDAPANDSETPGVLQKNYVVKDQNLGKKASNEKFQRKLARARAEVDFQRQAKGAVPVAGESVYRDREGLHHQVMMEHGGQELAKIIARSASGAANPLDEGTCRAIGSQLISQLSSLHRQGVVHRDIKPENVLINHQGKARLSDFGVSQKENPDNRQHGSDTLKFSGSAGTPIYMAPETFHAQTYSEKADCWSMGMMLSELLTGERPPYLFQDFEYQGQKHKQFNQQLYNQFTHSIWNRSELSPDAKNTILSMIALDPRARPSAEQALKLPFFQSGKTQARGAHFQLQNQHQEAFRQLARLEQMLESAGARLQANPDETTEREVASLERQVSVMGIEVKSLQARMELEDLNAELKKLSQEMNGFRHWLPSTKKQKKAFSDLSVRYYATQKDVRLKEQETKHLDQTASLMQQKNSLISQVEVAQNGRNGRPTRKTAQLMIQALEVDNALQVKDLENQLGILEIKQNYFRDQKTTLTSRQRNEAKEIVDAIKNTKSQLVALQQSFKRS</sequence>
<dbReference type="InterPro" id="IPR000719">
    <property type="entry name" value="Prot_kinase_dom"/>
</dbReference>
<keyword evidence="9" id="KW-0723">Serine/threonine-protein kinase</keyword>
<keyword evidence="3 9" id="KW-0418">Kinase</keyword>
<dbReference type="SMART" id="SM00220">
    <property type="entry name" value="S_TKc"/>
    <property type="match status" value="1"/>
</dbReference>
<gene>
    <name evidence="9" type="ORF">V5J35_001055</name>
</gene>
<dbReference type="PANTHER" id="PTHR24348:SF22">
    <property type="entry name" value="NON-SPECIFIC SERINE_THREONINE PROTEIN KINASE"/>
    <property type="match status" value="1"/>
</dbReference>
<organism evidence="9 10">
    <name type="scientific">Endozoicomonas lisbonensis</name>
    <dbReference type="NCBI Taxonomy" id="3120522"/>
    <lineage>
        <taxon>Bacteria</taxon>
        <taxon>Pseudomonadati</taxon>
        <taxon>Pseudomonadota</taxon>
        <taxon>Gammaproteobacteria</taxon>
        <taxon>Oceanospirillales</taxon>
        <taxon>Endozoicomonadaceae</taxon>
        <taxon>Endozoicomonas</taxon>
    </lineage>
</organism>
<keyword evidence="1" id="KW-0808">Transferase</keyword>
<evidence type="ECO:0000256" key="7">
    <source>
        <dbReference type="SAM" id="MobiDB-lite"/>
    </source>
</evidence>
<feature type="coiled-coil region" evidence="6">
    <location>
        <begin position="403"/>
        <end position="430"/>
    </location>
</feature>
<evidence type="ECO:0000313" key="10">
    <source>
        <dbReference type="Proteomes" id="UP001549366"/>
    </source>
</evidence>
<dbReference type="PROSITE" id="PS00108">
    <property type="entry name" value="PROTEIN_KINASE_ST"/>
    <property type="match status" value="1"/>
</dbReference>
<evidence type="ECO:0000256" key="3">
    <source>
        <dbReference type="ARBA" id="ARBA00022777"/>
    </source>
</evidence>